<evidence type="ECO:0000313" key="3">
    <source>
        <dbReference type="Proteomes" id="UP000318186"/>
    </source>
</evidence>
<dbReference type="PANTHER" id="PTHR42791:SF1">
    <property type="entry name" value="N-ACETYLTRANSFERASE DOMAIN-CONTAINING PROTEIN"/>
    <property type="match status" value="1"/>
</dbReference>
<evidence type="ECO:0000259" key="1">
    <source>
        <dbReference type="PROSITE" id="PS51186"/>
    </source>
</evidence>
<keyword evidence="2" id="KW-0687">Ribonucleoprotein</keyword>
<keyword evidence="2" id="KW-0689">Ribosomal protein</keyword>
<feature type="domain" description="N-acetyltransferase" evidence="1">
    <location>
        <begin position="23"/>
        <end position="215"/>
    </location>
</feature>
<dbReference type="Gene3D" id="3.40.630.30">
    <property type="match status" value="1"/>
</dbReference>
<gene>
    <name evidence="2" type="ORF">FHX80_111289</name>
</gene>
<reference evidence="2 3" key="1">
    <citation type="submission" date="2019-06" db="EMBL/GenBank/DDBJ databases">
        <title>Sequencing the genomes of 1000 actinobacteria strains.</title>
        <authorList>
            <person name="Klenk H.-P."/>
        </authorList>
    </citation>
    <scope>NUCLEOTIDE SEQUENCE [LARGE SCALE GENOMIC DNA]</scope>
    <source>
        <strain evidence="2 3">DSM 42059</strain>
    </source>
</reference>
<dbReference type="SUPFAM" id="SSF55729">
    <property type="entry name" value="Acyl-CoA N-acyltransferases (Nat)"/>
    <property type="match status" value="1"/>
</dbReference>
<proteinExistence type="predicted"/>
<dbReference type="InterPro" id="IPR000182">
    <property type="entry name" value="GNAT_dom"/>
</dbReference>
<dbReference type="GO" id="GO:0016747">
    <property type="term" value="F:acyltransferase activity, transferring groups other than amino-acyl groups"/>
    <property type="evidence" value="ECO:0007669"/>
    <property type="project" value="InterPro"/>
</dbReference>
<dbReference type="GO" id="GO:0005840">
    <property type="term" value="C:ribosome"/>
    <property type="evidence" value="ECO:0007669"/>
    <property type="project" value="UniProtKB-KW"/>
</dbReference>
<sequence>MPTGRAIPVVGNHEWPIPSLAMTDIVRATASDVPALATVLASAYAEDPVWSWLMPHDRDRRLRLLFTAHLAQQVPAGRVWTDPDRTVAAAWAEPGQWKLPASYLLRNAGTLLRAARTQLPRTGMRLLALEHRHPADPAHWYVEYIGTHADARGTGRGSQVLGGLLAQAEADGRPVFLESSNRRNLTFYERHGFAVHEEMTFRSGPPMWSMWRRENDR</sequence>
<dbReference type="InterPro" id="IPR016181">
    <property type="entry name" value="Acyl_CoA_acyltransferase"/>
</dbReference>
<dbReference type="AlphaFoldDB" id="A0A561UU53"/>
<dbReference type="EMBL" id="VIWW01000001">
    <property type="protein sequence ID" value="TWG02877.1"/>
    <property type="molecule type" value="Genomic_DNA"/>
</dbReference>
<organism evidence="2 3">
    <name type="scientific">Streptomyces brevispora</name>
    <dbReference type="NCBI Taxonomy" id="887462"/>
    <lineage>
        <taxon>Bacteria</taxon>
        <taxon>Bacillati</taxon>
        <taxon>Actinomycetota</taxon>
        <taxon>Actinomycetes</taxon>
        <taxon>Kitasatosporales</taxon>
        <taxon>Streptomycetaceae</taxon>
        <taxon>Streptomyces</taxon>
    </lineage>
</organism>
<dbReference type="Proteomes" id="UP000318186">
    <property type="component" value="Unassembled WGS sequence"/>
</dbReference>
<dbReference type="InterPro" id="IPR052523">
    <property type="entry name" value="Trichothecene_AcTrans"/>
</dbReference>
<dbReference type="CDD" id="cd04301">
    <property type="entry name" value="NAT_SF"/>
    <property type="match status" value="1"/>
</dbReference>
<comment type="caution">
    <text evidence="2">The sequence shown here is derived from an EMBL/GenBank/DDBJ whole genome shotgun (WGS) entry which is preliminary data.</text>
</comment>
<protein>
    <submittedName>
        <fullName evidence="2">Ribosomal protein S18 acetylase RimI-like enzyme</fullName>
    </submittedName>
</protein>
<evidence type="ECO:0000313" key="2">
    <source>
        <dbReference type="EMBL" id="TWG02877.1"/>
    </source>
</evidence>
<dbReference type="PANTHER" id="PTHR42791">
    <property type="entry name" value="GNAT FAMILY ACETYLTRANSFERASE"/>
    <property type="match status" value="1"/>
</dbReference>
<name>A0A561UU53_9ACTN</name>
<dbReference type="PROSITE" id="PS51186">
    <property type="entry name" value="GNAT"/>
    <property type="match status" value="1"/>
</dbReference>
<accession>A0A561UU53</accession>
<dbReference type="Pfam" id="PF00583">
    <property type="entry name" value="Acetyltransf_1"/>
    <property type="match status" value="1"/>
</dbReference>